<reference evidence="12 13" key="1">
    <citation type="submission" date="2024-01" db="EMBL/GenBank/DDBJ databases">
        <title>Genome assemblies of Stephania.</title>
        <authorList>
            <person name="Yang L."/>
        </authorList>
    </citation>
    <scope>NUCLEOTIDE SEQUENCE [LARGE SCALE GENOMIC DNA]</scope>
    <source>
        <strain evidence="12">QJT</strain>
        <tissue evidence="12">Leaf</tissue>
    </source>
</reference>
<dbReference type="EMBL" id="JBBNAE010000001">
    <property type="protein sequence ID" value="KAK9156358.1"/>
    <property type="molecule type" value="Genomic_DNA"/>
</dbReference>
<keyword evidence="5 11" id="KW-1133">Transmembrane helix</keyword>
<dbReference type="PANTHER" id="PTHR13301">
    <property type="entry name" value="X-BOX TRANSCRIPTION FACTOR-RELATED"/>
    <property type="match status" value="1"/>
</dbReference>
<dbReference type="GO" id="GO:0016760">
    <property type="term" value="F:cellulose synthase (UDP-forming) activity"/>
    <property type="evidence" value="ECO:0007669"/>
    <property type="project" value="InterPro"/>
</dbReference>
<feature type="binding site" evidence="10">
    <location>
        <position position="283"/>
    </location>
    <ligand>
        <name>Mn(2+)</name>
        <dbReference type="ChEBI" id="CHEBI:29035"/>
    </ligand>
</feature>
<keyword evidence="2" id="KW-0328">Glycosyltransferase</keyword>
<evidence type="ECO:0000256" key="2">
    <source>
        <dbReference type="ARBA" id="ARBA00022676"/>
    </source>
</evidence>
<gene>
    <name evidence="12" type="ORF">Sjap_003838</name>
</gene>
<dbReference type="GO" id="GO:0012505">
    <property type="term" value="C:endomembrane system"/>
    <property type="evidence" value="ECO:0007669"/>
    <property type="project" value="UniProtKB-SubCell"/>
</dbReference>
<dbReference type="GO" id="GO:0071555">
    <property type="term" value="P:cell wall organization"/>
    <property type="evidence" value="ECO:0007669"/>
    <property type="project" value="UniProtKB-KW"/>
</dbReference>
<keyword evidence="7" id="KW-0961">Cell wall biogenesis/degradation</keyword>
<dbReference type="InterPro" id="IPR005150">
    <property type="entry name" value="Cellulose_synth"/>
</dbReference>
<evidence type="ECO:0000256" key="11">
    <source>
        <dbReference type="SAM" id="Phobius"/>
    </source>
</evidence>
<feature type="binding site" evidence="9">
    <location>
        <position position="144"/>
    </location>
    <ligand>
        <name>UDP-alpha-D-glucose</name>
        <dbReference type="ChEBI" id="CHEBI:58885"/>
    </ligand>
</feature>
<feature type="transmembrane region" description="Helical" evidence="11">
    <location>
        <begin position="712"/>
        <end position="732"/>
    </location>
</feature>
<evidence type="ECO:0000256" key="4">
    <source>
        <dbReference type="ARBA" id="ARBA00022692"/>
    </source>
</evidence>
<dbReference type="AlphaFoldDB" id="A0AAP0KPL0"/>
<keyword evidence="13" id="KW-1185">Reference proteome</keyword>
<dbReference type="Gene3D" id="3.90.550.10">
    <property type="entry name" value="Spore Coat Polysaccharide Biosynthesis Protein SpsA, Chain A"/>
    <property type="match status" value="1"/>
</dbReference>
<evidence type="ECO:0000256" key="3">
    <source>
        <dbReference type="ARBA" id="ARBA00022679"/>
    </source>
</evidence>
<evidence type="ECO:0000256" key="7">
    <source>
        <dbReference type="ARBA" id="ARBA00023316"/>
    </source>
</evidence>
<name>A0AAP0KPL0_9MAGN</name>
<feature type="binding site" evidence="10">
    <location>
        <position position="307"/>
    </location>
    <ligand>
        <name>Mn(2+)</name>
        <dbReference type="ChEBI" id="CHEBI:29035"/>
    </ligand>
</feature>
<dbReference type="Proteomes" id="UP001417504">
    <property type="component" value="Unassembled WGS sequence"/>
</dbReference>
<feature type="transmembrane region" description="Helical" evidence="11">
    <location>
        <begin position="681"/>
        <end position="700"/>
    </location>
</feature>
<evidence type="ECO:0000313" key="13">
    <source>
        <dbReference type="Proteomes" id="UP001417504"/>
    </source>
</evidence>
<keyword evidence="3" id="KW-0808">Transferase</keyword>
<feature type="transmembrane region" description="Helical" evidence="11">
    <location>
        <begin position="650"/>
        <end position="669"/>
    </location>
</feature>
<organism evidence="12 13">
    <name type="scientific">Stephania japonica</name>
    <dbReference type="NCBI Taxonomy" id="461633"/>
    <lineage>
        <taxon>Eukaryota</taxon>
        <taxon>Viridiplantae</taxon>
        <taxon>Streptophyta</taxon>
        <taxon>Embryophyta</taxon>
        <taxon>Tracheophyta</taxon>
        <taxon>Spermatophyta</taxon>
        <taxon>Magnoliopsida</taxon>
        <taxon>Ranunculales</taxon>
        <taxon>Menispermaceae</taxon>
        <taxon>Menispermoideae</taxon>
        <taxon>Cissampelideae</taxon>
        <taxon>Stephania</taxon>
    </lineage>
</organism>
<evidence type="ECO:0000256" key="8">
    <source>
        <dbReference type="PIRSR" id="PIRSR605150-1"/>
    </source>
</evidence>
<protein>
    <recommendedName>
        <fullName evidence="14">Cellulose synthase-like protein E6</fullName>
    </recommendedName>
</protein>
<feature type="active site" evidence="8">
    <location>
        <position position="450"/>
    </location>
</feature>
<feature type="active site" evidence="8">
    <location>
        <position position="144"/>
    </location>
</feature>
<evidence type="ECO:0000256" key="5">
    <source>
        <dbReference type="ARBA" id="ARBA00022989"/>
    </source>
</evidence>
<feature type="binding site" evidence="9">
    <location>
        <position position="115"/>
    </location>
    <ligand>
        <name>UDP-alpha-D-glucose</name>
        <dbReference type="ChEBI" id="CHEBI:58885"/>
    </ligand>
</feature>
<accession>A0AAP0KPL0</accession>
<feature type="transmembrane region" description="Helical" evidence="11">
    <location>
        <begin position="596"/>
        <end position="613"/>
    </location>
</feature>
<dbReference type="GO" id="GO:0030244">
    <property type="term" value="P:cellulose biosynthetic process"/>
    <property type="evidence" value="ECO:0007669"/>
    <property type="project" value="InterPro"/>
</dbReference>
<dbReference type="Pfam" id="PF03552">
    <property type="entry name" value="Cellulose_synt"/>
    <property type="match status" value="2"/>
</dbReference>
<proteinExistence type="predicted"/>
<comment type="caution">
    <text evidence="12">The sequence shown here is derived from an EMBL/GenBank/DDBJ whole genome shotgun (WGS) entry which is preliminary data.</text>
</comment>
<feature type="transmembrane region" description="Helical" evidence="11">
    <location>
        <begin position="21"/>
        <end position="40"/>
    </location>
</feature>
<evidence type="ECO:0000256" key="1">
    <source>
        <dbReference type="ARBA" id="ARBA00004127"/>
    </source>
</evidence>
<keyword evidence="6 11" id="KW-0472">Membrane</keyword>
<dbReference type="InterPro" id="IPR029044">
    <property type="entry name" value="Nucleotide-diphossugar_trans"/>
</dbReference>
<feature type="transmembrane region" description="Helical" evidence="11">
    <location>
        <begin position="559"/>
        <end position="576"/>
    </location>
</feature>
<dbReference type="GO" id="GO:0016020">
    <property type="term" value="C:membrane"/>
    <property type="evidence" value="ECO:0007669"/>
    <property type="project" value="InterPro"/>
</dbReference>
<comment type="subcellular location">
    <subcellularLocation>
        <location evidence="1">Endomembrane system</location>
        <topology evidence="1">Multi-pass membrane protein</topology>
    </subcellularLocation>
</comment>
<feature type="transmembrane region" description="Helical" evidence="11">
    <location>
        <begin position="525"/>
        <end position="547"/>
    </location>
</feature>
<evidence type="ECO:0000256" key="9">
    <source>
        <dbReference type="PIRSR" id="PIRSR605150-2"/>
    </source>
</evidence>
<dbReference type="SUPFAM" id="SSF53448">
    <property type="entry name" value="Nucleotide-diphospho-sugar transferases"/>
    <property type="match status" value="1"/>
</dbReference>
<evidence type="ECO:0000256" key="10">
    <source>
        <dbReference type="PIRSR" id="PIRSR605150-3"/>
    </source>
</evidence>
<evidence type="ECO:0000313" key="12">
    <source>
        <dbReference type="EMBL" id="KAK9156358.1"/>
    </source>
</evidence>
<evidence type="ECO:0000256" key="6">
    <source>
        <dbReference type="ARBA" id="ARBA00023136"/>
    </source>
</evidence>
<feature type="transmembrane region" description="Helical" evidence="11">
    <location>
        <begin position="55"/>
        <end position="73"/>
    </location>
</feature>
<evidence type="ECO:0008006" key="14">
    <source>
        <dbReference type="Google" id="ProtNLM"/>
    </source>
</evidence>
<sequence>MAVQSESSNGLFETKVIKGHTGYRAFALTIFVNICLIWRYRATHVPKSCTEPHRWAWLGLFASELWFGLFWLINQSLRWTHVYHHTFKHKLLQRFGEDGLPRVDIFVFTADPTIEPSFMVINTVLSVMAYNYPSEKLSVYLSDDGVSIFTFYALFEASIFAKHWIPFCNKFRVEPRSPVAYFAKKSGLPSDDEFETIKRLYEDMKDRIDVAISSGRIPEEIREQHRGFLEWSSRPVTKGDHSTILQILINGKDSNVVDVEGNAMPTLVYLAREKRPHYPHNFKAGAVNALIRVSSEISNAPVILSVDCDMYSNDPNTLRDVMCFFMDEENGHDIAFVQYAQKFNNISKNDVYGNMSKVVTTVEHSGVDAQGGSIFSGTGSLHRRATLCGMKRLENHNHEFNIEMDQQKQISSSNVAELEERSKVLANCAYELNTQWGQEMGLKYGCPVEDVITGLAIQCRGWRSVYYLPERSAFLGVAPITLAQGLIQFKRWSEGLFQIFFSKYCPFIYGHGKIKLGLQMGYSAYLLWAPNSLPTLYYLIVPSLCLIKGIPLFPKMSSLWFLPFAYVFIAKNIYGLVEGLRSGNTLTSWWNLERIWLMRTTTSFLFSFIEVVMKQFGLSQNTFTITAKVVDDDVSKRYEQEIMEFGSSPMFIITGSLALLNLLSLFYGLKQVFLGSEGIELFALQIILCGLVVAINVPVYEAMFVRKDRGRFSTNITFASIAIVSVLSLISLY</sequence>
<keyword evidence="4 11" id="KW-0812">Transmembrane</keyword>